<dbReference type="InterPro" id="IPR001638">
    <property type="entry name" value="Solute-binding_3/MltF_N"/>
</dbReference>
<dbReference type="SMART" id="SM00062">
    <property type="entry name" value="PBPb"/>
    <property type="match status" value="1"/>
</dbReference>
<dbReference type="Gene3D" id="3.30.200.20">
    <property type="entry name" value="Phosphorylase Kinase, domain 1"/>
    <property type="match status" value="1"/>
</dbReference>
<evidence type="ECO:0000313" key="7">
    <source>
        <dbReference type="EMBL" id="MFC4531395.1"/>
    </source>
</evidence>
<proteinExistence type="predicted"/>
<evidence type="ECO:0000259" key="6">
    <source>
        <dbReference type="PROSITE" id="PS50011"/>
    </source>
</evidence>
<dbReference type="EC" id="2.7.11.1" evidence="7"/>
<feature type="region of interest" description="Disordered" evidence="5">
    <location>
        <begin position="385"/>
        <end position="423"/>
    </location>
</feature>
<dbReference type="PANTHER" id="PTHR43289:SF34">
    <property type="entry name" value="SERINE_THREONINE-PROTEIN KINASE YBDM-RELATED"/>
    <property type="match status" value="1"/>
</dbReference>
<evidence type="ECO:0000256" key="2">
    <source>
        <dbReference type="ARBA" id="ARBA00022741"/>
    </source>
</evidence>
<feature type="domain" description="Protein kinase" evidence="6">
    <location>
        <begin position="18"/>
        <end position="271"/>
    </location>
</feature>
<comment type="caution">
    <text evidence="7">The sequence shown here is derived from an EMBL/GenBank/DDBJ whole genome shotgun (WGS) entry which is preliminary data.</text>
</comment>
<dbReference type="Pfam" id="PF00497">
    <property type="entry name" value="SBP_bac_3"/>
    <property type="match status" value="1"/>
</dbReference>
<evidence type="ECO:0000256" key="5">
    <source>
        <dbReference type="SAM" id="MobiDB-lite"/>
    </source>
</evidence>
<organism evidence="7 8">
    <name type="scientific">Sphaerisporangium dianthi</name>
    <dbReference type="NCBI Taxonomy" id="1436120"/>
    <lineage>
        <taxon>Bacteria</taxon>
        <taxon>Bacillati</taxon>
        <taxon>Actinomycetota</taxon>
        <taxon>Actinomycetes</taxon>
        <taxon>Streptosporangiales</taxon>
        <taxon>Streptosporangiaceae</taxon>
        <taxon>Sphaerisporangium</taxon>
    </lineage>
</organism>
<evidence type="ECO:0000256" key="4">
    <source>
        <dbReference type="ARBA" id="ARBA00022840"/>
    </source>
</evidence>
<dbReference type="InterPro" id="IPR008271">
    <property type="entry name" value="Ser/Thr_kinase_AS"/>
</dbReference>
<evidence type="ECO:0000256" key="3">
    <source>
        <dbReference type="ARBA" id="ARBA00022777"/>
    </source>
</evidence>
<reference evidence="8" key="1">
    <citation type="journal article" date="2019" name="Int. J. Syst. Evol. Microbiol.">
        <title>The Global Catalogue of Microorganisms (GCM) 10K type strain sequencing project: providing services to taxonomists for standard genome sequencing and annotation.</title>
        <authorList>
            <consortium name="The Broad Institute Genomics Platform"/>
            <consortium name="The Broad Institute Genome Sequencing Center for Infectious Disease"/>
            <person name="Wu L."/>
            <person name="Ma J."/>
        </authorList>
    </citation>
    <scope>NUCLEOTIDE SEQUENCE [LARGE SCALE GENOMIC DNA]</scope>
    <source>
        <strain evidence="8">CGMCC 4.7132</strain>
    </source>
</reference>
<accession>A0ABV9CE19</accession>
<keyword evidence="2" id="KW-0547">Nucleotide-binding</keyword>
<keyword evidence="8" id="KW-1185">Reference proteome</keyword>
<dbReference type="Gene3D" id="3.40.190.10">
    <property type="entry name" value="Periplasmic binding protein-like II"/>
    <property type="match status" value="2"/>
</dbReference>
<keyword evidence="3 7" id="KW-0418">Kinase</keyword>
<sequence length="667" mass="68349">MPELGPLGRGDPEQIGPYRLTGRLGEGGQGVVYLGQDGTGERAAIKLLHVKFTGDLTARSRFARELKAAQRVASFCTARVIAADLDGDTPFIASEYIEGRSLRAAVEAGGPFKAGALERLAVGTATALTAIHRAGIVHRDFKPDNVLMAVDGPRVVDFGIARILDSTGTITSRAVGTPAYMAPEQISGGEVGPPADVFAWGSTIAFAATGAAPFGGTSIAVVLNRVLNHEADLSAMPEPLRGVVRACLSKDPRSRPTADRVLLRLLGHTDATGASTAVLSEGAELAGRETGENPWAAGPGGAPTAWHGALAQHGGVPAGQVARFAMAGTGGAVPSPVGGVPTSGVTASGRPRRGRWVAAAAAVLVLAGGGALAVRQWGPSLGLGFGGSGPRPSSTIGGGPPATATPARSPSPSPSPARSFSSVVDKAAETGKLTIAVRDLVPGIALHGQDGWRGFEVEVGTYIAKQLGVPASGISFKAVALGERASVLASGGADLVIASYSISAGRKDAVTFAGPYYIGHVDVLVRDGDPFEKLSDLAGHKMCAPGASVTTGLVQDVVRVQIESAPTYAACMDLLRQGKVDAVPGDDLLLAGFADRENIRYKVLGARLTDERYAVAVKKGDVRACQAVRGAISQMYADRTAQSLLKRYFSKVAFIPETTRPAPASCG</sequence>
<evidence type="ECO:0000313" key="8">
    <source>
        <dbReference type="Proteomes" id="UP001596004"/>
    </source>
</evidence>
<dbReference type="RefSeq" id="WP_380839992.1">
    <property type="nucleotide sequence ID" value="NZ_JBHSFP010000006.1"/>
</dbReference>
<dbReference type="SUPFAM" id="SSF56112">
    <property type="entry name" value="Protein kinase-like (PK-like)"/>
    <property type="match status" value="1"/>
</dbReference>
<keyword evidence="4" id="KW-0067">ATP-binding</keyword>
<dbReference type="PANTHER" id="PTHR43289">
    <property type="entry name" value="MITOGEN-ACTIVATED PROTEIN KINASE KINASE KINASE 20-RELATED"/>
    <property type="match status" value="1"/>
</dbReference>
<keyword evidence="1 7" id="KW-0808">Transferase</keyword>
<protein>
    <submittedName>
        <fullName evidence="7">Serine/threonine-protein kinase</fullName>
        <ecNumber evidence="7">2.7.11.1</ecNumber>
    </submittedName>
</protein>
<dbReference type="Gene3D" id="1.10.510.10">
    <property type="entry name" value="Transferase(Phosphotransferase) domain 1"/>
    <property type="match status" value="1"/>
</dbReference>
<dbReference type="GO" id="GO:0004674">
    <property type="term" value="F:protein serine/threonine kinase activity"/>
    <property type="evidence" value="ECO:0007669"/>
    <property type="project" value="UniProtKB-EC"/>
</dbReference>
<dbReference type="EMBL" id="JBHSFP010000006">
    <property type="protein sequence ID" value="MFC4531395.1"/>
    <property type="molecule type" value="Genomic_DNA"/>
</dbReference>
<dbReference type="SUPFAM" id="SSF53850">
    <property type="entry name" value="Periplasmic binding protein-like II"/>
    <property type="match status" value="1"/>
</dbReference>
<gene>
    <name evidence="7" type="ORF">ACFO60_11525</name>
</gene>
<name>A0ABV9CE19_9ACTN</name>
<dbReference type="PROSITE" id="PS00108">
    <property type="entry name" value="PROTEIN_KINASE_ST"/>
    <property type="match status" value="1"/>
</dbReference>
<dbReference type="InterPro" id="IPR011009">
    <property type="entry name" value="Kinase-like_dom_sf"/>
</dbReference>
<dbReference type="Pfam" id="PF00069">
    <property type="entry name" value="Pkinase"/>
    <property type="match status" value="1"/>
</dbReference>
<dbReference type="PROSITE" id="PS50011">
    <property type="entry name" value="PROTEIN_KINASE_DOM"/>
    <property type="match status" value="1"/>
</dbReference>
<dbReference type="Proteomes" id="UP001596004">
    <property type="component" value="Unassembled WGS sequence"/>
</dbReference>
<dbReference type="InterPro" id="IPR000719">
    <property type="entry name" value="Prot_kinase_dom"/>
</dbReference>
<evidence type="ECO:0000256" key="1">
    <source>
        <dbReference type="ARBA" id="ARBA00022679"/>
    </source>
</evidence>
<dbReference type="CDD" id="cd14014">
    <property type="entry name" value="STKc_PknB_like"/>
    <property type="match status" value="1"/>
</dbReference>